<dbReference type="Proteomes" id="UP001143910">
    <property type="component" value="Unassembled WGS sequence"/>
</dbReference>
<sequence length="351" mass="39708">MDENIDDVELSRSDCRSWPSDDHDHGSAVSGINCLLVLLKQMLSVGGERLLVNGTETNSFVTQSLMDLSDPFQASNALNLLAMETWRQPLGDIPMAELAISKVVCCAAMRETFWSKLVCHPWQTPLWSRSNDTWHSPFDKSTPLSVMDALGHEILLHMTPETFRLQAYPGMKLEEQINGRFGYMGSGEIQIIRPALPATFFYATFEVSNVTQSDKLSFDEFRTFQLEVVNPARRTTMRVRYNLSAIVKHRADVGDADSIRVYRGDGRPESPALPGSRYANPEWKIADMKDGDVFFVMYGMNYFVPELNPSFPETSAEIPPDSFNCYHGTFMASTLREELDKIQYSPGEEWD</sequence>
<proteinExistence type="predicted"/>
<evidence type="ECO:0000313" key="2">
    <source>
        <dbReference type="Proteomes" id="UP001143910"/>
    </source>
</evidence>
<protein>
    <submittedName>
        <fullName evidence="1">Uncharacterized protein</fullName>
    </submittedName>
</protein>
<comment type="caution">
    <text evidence="1">The sequence shown here is derived from an EMBL/GenBank/DDBJ whole genome shotgun (WGS) entry which is preliminary data.</text>
</comment>
<keyword evidence="2" id="KW-1185">Reference proteome</keyword>
<name>A0ACC1N4W4_9HYPO</name>
<gene>
    <name evidence="1" type="ORF">NQ176_g6228</name>
</gene>
<organism evidence="1 2">
    <name type="scientific">Zarea fungicola</name>
    <dbReference type="NCBI Taxonomy" id="93591"/>
    <lineage>
        <taxon>Eukaryota</taxon>
        <taxon>Fungi</taxon>
        <taxon>Dikarya</taxon>
        <taxon>Ascomycota</taxon>
        <taxon>Pezizomycotina</taxon>
        <taxon>Sordariomycetes</taxon>
        <taxon>Hypocreomycetidae</taxon>
        <taxon>Hypocreales</taxon>
        <taxon>Cordycipitaceae</taxon>
        <taxon>Zarea</taxon>
    </lineage>
</organism>
<accession>A0ACC1N4W4</accession>
<evidence type="ECO:0000313" key="1">
    <source>
        <dbReference type="EMBL" id="KAJ2974114.1"/>
    </source>
</evidence>
<dbReference type="EMBL" id="JANJQO010000872">
    <property type="protein sequence ID" value="KAJ2974114.1"/>
    <property type="molecule type" value="Genomic_DNA"/>
</dbReference>
<reference evidence="1" key="1">
    <citation type="submission" date="2022-08" db="EMBL/GenBank/DDBJ databases">
        <title>Genome Sequence of Lecanicillium fungicola.</title>
        <authorList>
            <person name="Buettner E."/>
        </authorList>
    </citation>
    <scope>NUCLEOTIDE SEQUENCE</scope>
    <source>
        <strain evidence="1">Babe33</strain>
    </source>
</reference>